<dbReference type="InterPro" id="IPR051083">
    <property type="entry name" value="GrpII_Intron_Splice-Mob/Def"/>
</dbReference>
<dbReference type="PANTHER" id="PTHR34047">
    <property type="entry name" value="NUCLEAR INTRON MATURASE 1, MITOCHONDRIAL-RELATED"/>
    <property type="match status" value="1"/>
</dbReference>
<evidence type="ECO:0000256" key="2">
    <source>
        <dbReference type="SAM" id="MobiDB-lite"/>
    </source>
</evidence>
<accession>A0A2T5BQ80</accession>
<comment type="caution">
    <text evidence="4">The sequence shown here is derived from an EMBL/GenBank/DDBJ whole genome shotgun (WGS) entry which is preliminary data.</text>
</comment>
<feature type="region of interest" description="Disordered" evidence="2">
    <location>
        <begin position="20"/>
        <end position="56"/>
    </location>
</feature>
<dbReference type="InterPro" id="IPR043502">
    <property type="entry name" value="DNA/RNA_pol_sf"/>
</dbReference>
<dbReference type="EMBL" id="QAAA01000015">
    <property type="protein sequence ID" value="PTN01251.1"/>
    <property type="molecule type" value="Genomic_DNA"/>
</dbReference>
<dbReference type="PROSITE" id="PS50878">
    <property type="entry name" value="RT_POL"/>
    <property type="match status" value="1"/>
</dbReference>
<dbReference type="GO" id="GO:0003964">
    <property type="term" value="F:RNA-directed DNA polymerase activity"/>
    <property type="evidence" value="ECO:0007669"/>
    <property type="project" value="UniProtKB-KW"/>
</dbReference>
<evidence type="ECO:0000256" key="1">
    <source>
        <dbReference type="ARBA" id="ARBA00034120"/>
    </source>
</evidence>
<dbReference type="Proteomes" id="UP000243859">
    <property type="component" value="Unassembled WGS sequence"/>
</dbReference>
<comment type="similarity">
    <text evidence="1">Belongs to the bacterial reverse transcriptase family.</text>
</comment>
<organism evidence="4 5">
    <name type="scientific">Rhodovulum imhoffii</name>
    <dbReference type="NCBI Taxonomy" id="365340"/>
    <lineage>
        <taxon>Bacteria</taxon>
        <taxon>Pseudomonadati</taxon>
        <taxon>Pseudomonadota</taxon>
        <taxon>Alphaproteobacteria</taxon>
        <taxon>Rhodobacterales</taxon>
        <taxon>Paracoccaceae</taxon>
        <taxon>Rhodovulum</taxon>
    </lineage>
</organism>
<dbReference type="InterPro" id="IPR000477">
    <property type="entry name" value="RT_dom"/>
</dbReference>
<reference evidence="4 5" key="1">
    <citation type="submission" date="2018-04" db="EMBL/GenBank/DDBJ databases">
        <title>Genomic Encyclopedia of Archaeal and Bacterial Type Strains, Phase II (KMG-II): from individual species to whole genera.</title>
        <authorList>
            <person name="Goeker M."/>
        </authorList>
    </citation>
    <scope>NUCLEOTIDE SEQUENCE [LARGE SCALE GENOMIC DNA]</scope>
    <source>
        <strain evidence="4 5">DSM 18064</strain>
    </source>
</reference>
<keyword evidence="5" id="KW-1185">Reference proteome</keyword>
<evidence type="ECO:0000259" key="3">
    <source>
        <dbReference type="PROSITE" id="PS50878"/>
    </source>
</evidence>
<proteinExistence type="inferred from homology"/>
<name>A0A2T5BQ80_9RHOB</name>
<protein>
    <submittedName>
        <fullName evidence="4">Reverse transcriptase (RNA-dependent DNA polymerase)</fullName>
    </submittedName>
</protein>
<dbReference type="PANTHER" id="PTHR34047:SF8">
    <property type="entry name" value="PROTEIN YKFC"/>
    <property type="match status" value="1"/>
</dbReference>
<evidence type="ECO:0000313" key="4">
    <source>
        <dbReference type="EMBL" id="PTN01251.1"/>
    </source>
</evidence>
<dbReference type="Pfam" id="PF00078">
    <property type="entry name" value="RVT_1"/>
    <property type="match status" value="1"/>
</dbReference>
<keyword evidence="4" id="KW-0695">RNA-directed DNA polymerase</keyword>
<sequence>MQNAIKAEIKRLAKRAFEKEEKSKKLEAQYQQRFTKRTGLPAGPSSRKPKAPISKHFDPKYCSRNANFLAKTIWHKVLNNCYEPIPAVCYQIPKPDGSKREVMAFAIPDAALANVVLRRARDRNLKRLSPASFAYHPDKNVFDAILALREFDHRGKLFAVQIDFEKYFDNIPAGYLKGKVADSGQVSLTPHERHIFERFMHHQFADHAQYGTGKFQRRHKGTPQGSSVSLLLANLANHDLDVELTAAAGRFVRFADDVVALCSDYSQAQLIEKCFFDHCRISGLKVNSEKSPGIAVISERAQEVRTLPHFDYLGYRFAPAGLTVPEKTIKRLKTRVSRLANIYLIQYLAAGFDKSRCSTSAPVYDWDLLGLIYELRRSLYGGLAEAEIEAFIHQGKRLPKMKGLMGFYCLLDDPAPLKQMDGWILSMVRRATRTRNHILSSKYGLNCPTPSNRQLATGEWLDPAAWRGDPKPEARMPSLVRGWRAARKHFYTFGLENVEAPKYGFYSDLDDIFDY</sequence>
<dbReference type="OrthoDB" id="9793236at2"/>
<evidence type="ECO:0000313" key="5">
    <source>
        <dbReference type="Proteomes" id="UP000243859"/>
    </source>
</evidence>
<keyword evidence="4" id="KW-0808">Transferase</keyword>
<dbReference type="AlphaFoldDB" id="A0A2T5BQ80"/>
<dbReference type="SUPFAM" id="SSF56672">
    <property type="entry name" value="DNA/RNA polymerases"/>
    <property type="match status" value="1"/>
</dbReference>
<gene>
    <name evidence="4" type="ORF">C8N32_11541</name>
</gene>
<dbReference type="RefSeq" id="WP_107893113.1">
    <property type="nucleotide sequence ID" value="NZ_NHSI01000003.1"/>
</dbReference>
<keyword evidence="4" id="KW-0548">Nucleotidyltransferase</keyword>
<feature type="domain" description="Reverse transcriptase" evidence="3">
    <location>
        <begin position="73"/>
        <end position="317"/>
    </location>
</feature>